<keyword evidence="2" id="KW-0812">Transmembrane</keyword>
<comment type="caution">
    <text evidence="3">The sequence shown here is derived from an EMBL/GenBank/DDBJ whole genome shotgun (WGS) entry which is preliminary data.</text>
</comment>
<sequence length="249" mass="29279">MIKLFRNIRKTLINEGKTYNYIKYAIGEIILVMIGILLALQINNWNENRKDTLKEVANLKSLKSELEISLEELKSDYKATELYHNSALKVQNYIRNIPQISDSMHLDFYLSFQISNFYPKTSTYETFKNGNLELIKSDSLKILITDIYEAGYKRILSRYNTTRISSRMNYYQEHFRITSNAKPNEGLLQLRRSFKAIPNNYEFLMNDPKFESIISETIYVGSLLLRDFENTIEVVKKGISEIEDYLKTK</sequence>
<reference evidence="4" key="1">
    <citation type="journal article" date="2019" name="Int. J. Syst. Evol. Microbiol.">
        <title>The Global Catalogue of Microorganisms (GCM) 10K type strain sequencing project: providing services to taxonomists for standard genome sequencing and annotation.</title>
        <authorList>
            <consortium name="The Broad Institute Genomics Platform"/>
            <consortium name="The Broad Institute Genome Sequencing Center for Infectious Disease"/>
            <person name="Wu L."/>
            <person name="Ma J."/>
        </authorList>
    </citation>
    <scope>NUCLEOTIDE SEQUENCE [LARGE SCALE GENOMIC DNA]</scope>
    <source>
        <strain evidence="4">JCM 18325</strain>
    </source>
</reference>
<dbReference type="RefSeq" id="WP_345276005.1">
    <property type="nucleotide sequence ID" value="NZ_BAABJW010000002.1"/>
</dbReference>
<evidence type="ECO:0000313" key="3">
    <source>
        <dbReference type="EMBL" id="GAA4806689.1"/>
    </source>
</evidence>
<gene>
    <name evidence="3" type="ORF">GCM10023330_11510</name>
</gene>
<feature type="coiled-coil region" evidence="1">
    <location>
        <begin position="42"/>
        <end position="76"/>
    </location>
</feature>
<keyword evidence="2" id="KW-1133">Transmembrane helix</keyword>
<organism evidence="3 4">
    <name type="scientific">Litoribaculum gwangyangense</name>
    <dbReference type="NCBI Taxonomy" id="1130722"/>
    <lineage>
        <taxon>Bacteria</taxon>
        <taxon>Pseudomonadati</taxon>
        <taxon>Bacteroidota</taxon>
        <taxon>Flavobacteriia</taxon>
        <taxon>Flavobacteriales</taxon>
        <taxon>Flavobacteriaceae</taxon>
        <taxon>Litoribaculum</taxon>
    </lineage>
</organism>
<evidence type="ECO:0000256" key="2">
    <source>
        <dbReference type="SAM" id="Phobius"/>
    </source>
</evidence>
<evidence type="ECO:0000313" key="4">
    <source>
        <dbReference type="Proteomes" id="UP001501433"/>
    </source>
</evidence>
<name>A0ABP9CEI9_9FLAO</name>
<feature type="transmembrane region" description="Helical" evidence="2">
    <location>
        <begin position="21"/>
        <end position="40"/>
    </location>
</feature>
<dbReference type="EMBL" id="BAABJW010000002">
    <property type="protein sequence ID" value="GAA4806689.1"/>
    <property type="molecule type" value="Genomic_DNA"/>
</dbReference>
<keyword evidence="2" id="KW-0472">Membrane</keyword>
<dbReference type="Proteomes" id="UP001501433">
    <property type="component" value="Unassembled WGS sequence"/>
</dbReference>
<accession>A0ABP9CEI9</accession>
<keyword evidence="1" id="KW-0175">Coiled coil</keyword>
<protein>
    <submittedName>
        <fullName evidence="3">Uncharacterized protein</fullName>
    </submittedName>
</protein>
<dbReference type="Pfam" id="PF19578">
    <property type="entry name" value="DUF6090"/>
    <property type="match status" value="1"/>
</dbReference>
<proteinExistence type="predicted"/>
<dbReference type="InterPro" id="IPR045749">
    <property type="entry name" value="DUF6090"/>
</dbReference>
<keyword evidence="4" id="KW-1185">Reference proteome</keyword>
<evidence type="ECO:0000256" key="1">
    <source>
        <dbReference type="SAM" id="Coils"/>
    </source>
</evidence>